<keyword evidence="7" id="KW-1185">Reference proteome</keyword>
<dbReference type="GO" id="GO:0016020">
    <property type="term" value="C:membrane"/>
    <property type="evidence" value="ECO:0007669"/>
    <property type="project" value="TreeGrafter"/>
</dbReference>
<feature type="domain" description="Fatty acid desaturase" evidence="5">
    <location>
        <begin position="145"/>
        <end position="252"/>
    </location>
</feature>
<comment type="cofactor">
    <cofactor evidence="1">
        <name>Fe(2+)</name>
        <dbReference type="ChEBI" id="CHEBI:29033"/>
    </cofactor>
</comment>
<dbReference type="Proteomes" id="UP000016960">
    <property type="component" value="Unassembled WGS sequence"/>
</dbReference>
<dbReference type="STRING" id="582515.KR51_00022830"/>
<dbReference type="EMBL" id="ASSJ01000054">
    <property type="protein sequence ID" value="ERN41155.1"/>
    <property type="molecule type" value="Genomic_DNA"/>
</dbReference>
<dbReference type="GO" id="GO:0016717">
    <property type="term" value="F:oxidoreductase activity, acting on paired donors, with oxidation of a pair of donors resulting in the reduction of molecular oxygen to two molecules of water"/>
    <property type="evidence" value="ECO:0007669"/>
    <property type="project" value="TreeGrafter"/>
</dbReference>
<dbReference type="PANTHER" id="PTHR19353:SF19">
    <property type="entry name" value="DELTA(5) FATTY ACID DESATURASE C-RELATED"/>
    <property type="match status" value="1"/>
</dbReference>
<evidence type="ECO:0000256" key="2">
    <source>
        <dbReference type="ARBA" id="ARBA00008749"/>
    </source>
</evidence>
<keyword evidence="4" id="KW-1133">Transmembrane helix</keyword>
<dbReference type="InterPro" id="IPR005804">
    <property type="entry name" value="FA_desaturase_dom"/>
</dbReference>
<dbReference type="eggNOG" id="COG3239">
    <property type="taxonomic scope" value="Bacteria"/>
</dbReference>
<keyword evidence="4" id="KW-0472">Membrane</keyword>
<comment type="caution">
    <text evidence="6">The sequence shown here is derived from an EMBL/GenBank/DDBJ whole genome shotgun (WGS) entry which is preliminary data.</text>
</comment>
<dbReference type="PATRIC" id="fig|582515.4.peg.2571"/>
<dbReference type="AlphaFoldDB" id="U5DN91"/>
<reference evidence="6 7" key="1">
    <citation type="submission" date="2013-05" db="EMBL/GenBank/DDBJ databases">
        <title>Draft genome sequence of Rubidibacter lacunae KORDI 51-2.</title>
        <authorList>
            <person name="Choi D.H."/>
            <person name="Noh J.H."/>
            <person name="Kwon K.-K."/>
            <person name="Lee J.-H."/>
            <person name="Ryu J.-Y."/>
        </authorList>
    </citation>
    <scope>NUCLEOTIDE SEQUENCE [LARGE SCALE GENOMIC DNA]</scope>
    <source>
        <strain evidence="6 7">KORDI 51-2</strain>
    </source>
</reference>
<dbReference type="GO" id="GO:0008610">
    <property type="term" value="P:lipid biosynthetic process"/>
    <property type="evidence" value="ECO:0007669"/>
    <property type="project" value="UniProtKB-ARBA"/>
</dbReference>
<proteinExistence type="inferred from homology"/>
<dbReference type="RefSeq" id="WP_022607427.1">
    <property type="nucleotide sequence ID" value="NZ_ASSJ01000054.1"/>
</dbReference>
<keyword evidence="3" id="KW-0408">Iron</keyword>
<organism evidence="6 7">
    <name type="scientific">Rubidibacter lacunae KORDI 51-2</name>
    <dbReference type="NCBI Taxonomy" id="582515"/>
    <lineage>
        <taxon>Bacteria</taxon>
        <taxon>Bacillati</taxon>
        <taxon>Cyanobacteriota</taxon>
        <taxon>Cyanophyceae</taxon>
        <taxon>Oscillatoriophycideae</taxon>
        <taxon>Chroococcales</taxon>
        <taxon>Aphanothecaceae</taxon>
        <taxon>Rubidibacter</taxon>
    </lineage>
</organism>
<feature type="transmembrane region" description="Helical" evidence="4">
    <location>
        <begin position="52"/>
        <end position="71"/>
    </location>
</feature>
<gene>
    <name evidence="6" type="ORF">KR51_00022830</name>
</gene>
<sequence length="255" mass="29468">MTQTRSPIPPTCEDDFIELELGGGLYVALAILGVWLASSTALMLVDVGVLRLWCIPVMLWQTILFTGLFITGHDAMHAAVCPYNLRLNNAIGRIAVTCYALFDYRKLRKKHWQHHRYPASDRDPDFRAPGRNLFIWYLRFMGGYWSWSQLVGLTLIYNFLAYGLNISQANLILFWVVPSLLSSLQLFFFGTYLPHRYPDGGYQNASRTLTYAWSPPISLLACFHFTYHEEHHRYPHLPWWQLPAARSLVLANIKE</sequence>
<dbReference type="Pfam" id="PF00487">
    <property type="entry name" value="FA_desaturase"/>
    <property type="match status" value="1"/>
</dbReference>
<dbReference type="InterPro" id="IPR012171">
    <property type="entry name" value="Fatty_acid_desaturase"/>
</dbReference>
<dbReference type="InParanoid" id="U5DN91"/>
<evidence type="ECO:0000313" key="6">
    <source>
        <dbReference type="EMBL" id="ERN41155.1"/>
    </source>
</evidence>
<evidence type="ECO:0000259" key="5">
    <source>
        <dbReference type="Pfam" id="PF00487"/>
    </source>
</evidence>
<evidence type="ECO:0000256" key="1">
    <source>
        <dbReference type="ARBA" id="ARBA00001954"/>
    </source>
</evidence>
<evidence type="ECO:0000256" key="3">
    <source>
        <dbReference type="ARBA" id="ARBA00023004"/>
    </source>
</evidence>
<evidence type="ECO:0000313" key="7">
    <source>
        <dbReference type="Proteomes" id="UP000016960"/>
    </source>
</evidence>
<dbReference type="PANTHER" id="PTHR19353">
    <property type="entry name" value="FATTY ACID DESATURASE 2"/>
    <property type="match status" value="1"/>
</dbReference>
<comment type="similarity">
    <text evidence="2">Belongs to the fatty acid desaturase type 2 family.</text>
</comment>
<accession>U5DN91</accession>
<feature type="transmembrane region" description="Helical" evidence="4">
    <location>
        <begin position="172"/>
        <end position="193"/>
    </location>
</feature>
<name>U5DN91_9CHRO</name>
<evidence type="ECO:0000256" key="4">
    <source>
        <dbReference type="SAM" id="Phobius"/>
    </source>
</evidence>
<feature type="transmembrane region" description="Helical" evidence="4">
    <location>
        <begin position="136"/>
        <end position="160"/>
    </location>
</feature>
<protein>
    <submittedName>
        <fullName evidence="6">Fatty acid desaturase</fullName>
    </submittedName>
</protein>
<keyword evidence="4" id="KW-0812">Transmembrane</keyword>
<feature type="transmembrane region" description="Helical" evidence="4">
    <location>
        <begin position="25"/>
        <end position="45"/>
    </location>
</feature>